<gene>
    <name evidence="2" type="ORF">J2Z20_002742</name>
</gene>
<protein>
    <submittedName>
        <fullName evidence="2">Glutathione synthase/RimK-type ligase-like ATP-grasp enzyme</fullName>
    </submittedName>
</protein>
<keyword evidence="3" id="KW-1185">Reference proteome</keyword>
<sequence>MPQPILGILTLYISNDKRLEEGPIYERMISEGQKIGLDVFVFTPADVHYSKNLIHALVYDPKTSKWSRKWRAFPDMIFDRCRIQQGRRFEQLKRFRAHYGHLLYLNKPLRNKWITHQILSENPRFRRHLPETVLYESIRDVRHMLKSKPLVFLKPINGTGGRGILRIQRIDAGCFSIQGRNNERKIITPRIIHASSLRAALDGWNMRKRYIIQEGIPLQLPSGRVHDYRMLVQKNGQGEWVLTGCAGRIGAKNSVTSNLHGGGNAVPMVSMLRQWIGEEEQRHNIRDEAEQLGLDVAAYLEESIGPLCELALDLAIDKQGNIYILEVNPKPAREVFNRIGEKEIYRQAIVKPLEYALWLYKQHTESSDQDTNATRSELDITTLSPEQEDAP</sequence>
<proteinExistence type="predicted"/>
<dbReference type="SUPFAM" id="SSF56059">
    <property type="entry name" value="Glutathione synthetase ATP-binding domain-like"/>
    <property type="match status" value="1"/>
</dbReference>
<comment type="caution">
    <text evidence="2">The sequence shown here is derived from an EMBL/GenBank/DDBJ whole genome shotgun (WGS) entry which is preliminary data.</text>
</comment>
<dbReference type="PANTHER" id="PTHR21621">
    <property type="entry name" value="RIBOSOMAL PROTEIN S6 MODIFICATION PROTEIN"/>
    <property type="match status" value="1"/>
</dbReference>
<dbReference type="EMBL" id="JAGGKP010000007">
    <property type="protein sequence ID" value="MBP1937827.1"/>
    <property type="molecule type" value="Genomic_DNA"/>
</dbReference>
<dbReference type="RefSeq" id="WP_209851169.1">
    <property type="nucleotide sequence ID" value="NZ_CBCRVE010000004.1"/>
</dbReference>
<dbReference type="InterPro" id="IPR026838">
    <property type="entry name" value="YheC/D"/>
</dbReference>
<reference evidence="2 3" key="1">
    <citation type="submission" date="2021-03" db="EMBL/GenBank/DDBJ databases">
        <title>Genomic Encyclopedia of Type Strains, Phase IV (KMG-IV): sequencing the most valuable type-strain genomes for metagenomic binning, comparative biology and taxonomic classification.</title>
        <authorList>
            <person name="Goeker M."/>
        </authorList>
    </citation>
    <scope>NUCLEOTIDE SEQUENCE [LARGE SCALE GENOMIC DNA]</scope>
    <source>
        <strain evidence="2 3">DSM 23491</strain>
    </source>
</reference>
<dbReference type="Gene3D" id="3.30.470.20">
    <property type="entry name" value="ATP-grasp fold, B domain"/>
    <property type="match status" value="1"/>
</dbReference>
<accession>A0ABS4H622</accession>
<dbReference type="Proteomes" id="UP001519273">
    <property type="component" value="Unassembled WGS sequence"/>
</dbReference>
<evidence type="ECO:0000313" key="3">
    <source>
        <dbReference type="Proteomes" id="UP001519273"/>
    </source>
</evidence>
<dbReference type="Pfam" id="PF14398">
    <property type="entry name" value="ATPgrasp_YheCD"/>
    <property type="match status" value="1"/>
</dbReference>
<feature type="compositionally biased region" description="Polar residues" evidence="1">
    <location>
        <begin position="369"/>
        <end position="385"/>
    </location>
</feature>
<name>A0ABS4H622_9BACL</name>
<evidence type="ECO:0000256" key="1">
    <source>
        <dbReference type="SAM" id="MobiDB-lite"/>
    </source>
</evidence>
<feature type="region of interest" description="Disordered" evidence="1">
    <location>
        <begin position="366"/>
        <end position="391"/>
    </location>
</feature>
<dbReference type="PANTHER" id="PTHR21621:SF0">
    <property type="entry name" value="BETA-CITRYLGLUTAMATE SYNTHASE B-RELATED"/>
    <property type="match status" value="1"/>
</dbReference>
<organism evidence="2 3">
    <name type="scientific">Paenibacillus sediminis</name>
    <dbReference type="NCBI Taxonomy" id="664909"/>
    <lineage>
        <taxon>Bacteria</taxon>
        <taxon>Bacillati</taxon>
        <taxon>Bacillota</taxon>
        <taxon>Bacilli</taxon>
        <taxon>Bacillales</taxon>
        <taxon>Paenibacillaceae</taxon>
        <taxon>Paenibacillus</taxon>
    </lineage>
</organism>
<evidence type="ECO:0000313" key="2">
    <source>
        <dbReference type="EMBL" id="MBP1937827.1"/>
    </source>
</evidence>